<proteinExistence type="predicted"/>
<feature type="compositionally biased region" description="Basic and acidic residues" evidence="1">
    <location>
        <begin position="127"/>
        <end position="137"/>
    </location>
</feature>
<evidence type="ECO:0000256" key="1">
    <source>
        <dbReference type="SAM" id="MobiDB-lite"/>
    </source>
</evidence>
<sequence length="137" mass="15694">MRNLIWYTAGESLHGGQTKILGTPPPLKPIIPLDQAIKALAVSVRFPLPWLPLILIPLRTGHERPESYGIKVLLSKRDLLRKKKQLNHENLLSSTKKLHFQDSKNYEDESKTKKVKPQGTVKKPHVNHFEERRTPLA</sequence>
<name>A0A085MHV8_9BILA</name>
<feature type="compositionally biased region" description="Basic and acidic residues" evidence="1">
    <location>
        <begin position="99"/>
        <end position="112"/>
    </location>
</feature>
<organism evidence="2 4">
    <name type="scientific">Trichuris suis</name>
    <name type="common">pig whipworm</name>
    <dbReference type="NCBI Taxonomy" id="68888"/>
    <lineage>
        <taxon>Eukaryota</taxon>
        <taxon>Metazoa</taxon>
        <taxon>Ecdysozoa</taxon>
        <taxon>Nematoda</taxon>
        <taxon>Enoplea</taxon>
        <taxon>Dorylaimia</taxon>
        <taxon>Trichinellida</taxon>
        <taxon>Trichuridae</taxon>
        <taxon>Trichuris</taxon>
    </lineage>
</organism>
<dbReference type="Proteomes" id="UP000030764">
    <property type="component" value="Unassembled WGS sequence"/>
</dbReference>
<dbReference type="EMBL" id="KL367507">
    <property type="protein sequence ID" value="KFD68153.1"/>
    <property type="molecule type" value="Genomic_DNA"/>
</dbReference>
<feature type="region of interest" description="Disordered" evidence="1">
    <location>
        <begin position="91"/>
        <end position="137"/>
    </location>
</feature>
<evidence type="ECO:0000313" key="3">
    <source>
        <dbReference type="EMBL" id="KFD68153.1"/>
    </source>
</evidence>
<dbReference type="AlphaFoldDB" id="A0A085MHV8"/>
<dbReference type="Proteomes" id="UP000030758">
    <property type="component" value="Unassembled WGS sequence"/>
</dbReference>
<protein>
    <submittedName>
        <fullName evidence="2">Uncharacterized protein</fullName>
    </submittedName>
</protein>
<evidence type="ECO:0000313" key="4">
    <source>
        <dbReference type="Proteomes" id="UP000030764"/>
    </source>
</evidence>
<evidence type="ECO:0000313" key="2">
    <source>
        <dbReference type="EMBL" id="KFD56804.1"/>
    </source>
</evidence>
<keyword evidence="4" id="KW-1185">Reference proteome</keyword>
<reference evidence="2 4" key="1">
    <citation type="journal article" date="2014" name="Nat. Genet.">
        <title>Genome and transcriptome of the porcine whipworm Trichuris suis.</title>
        <authorList>
            <person name="Jex A.R."/>
            <person name="Nejsum P."/>
            <person name="Schwarz E.M."/>
            <person name="Hu L."/>
            <person name="Young N.D."/>
            <person name="Hall R.S."/>
            <person name="Korhonen P.K."/>
            <person name="Liao S."/>
            <person name="Thamsborg S."/>
            <person name="Xia J."/>
            <person name="Xu P."/>
            <person name="Wang S."/>
            <person name="Scheerlinck J.P."/>
            <person name="Hofmann A."/>
            <person name="Sternberg P.W."/>
            <person name="Wang J."/>
            <person name="Gasser R.B."/>
        </authorList>
    </citation>
    <scope>NUCLEOTIDE SEQUENCE [LARGE SCALE GENOMIC DNA]</scope>
    <source>
        <strain evidence="3">DCEP-RM93F</strain>
        <strain evidence="2">DCEP-RM93M</strain>
    </source>
</reference>
<dbReference type="EMBL" id="KL363192">
    <property type="protein sequence ID" value="KFD56804.1"/>
    <property type="molecule type" value="Genomic_DNA"/>
</dbReference>
<accession>A0A085MHV8</accession>
<gene>
    <name evidence="2" type="ORF">M513_02481</name>
    <name evidence="3" type="ORF">M514_02481</name>
</gene>